<organism evidence="2 3">
    <name type="scientific">Penicillium hordei</name>
    <dbReference type="NCBI Taxonomy" id="40994"/>
    <lineage>
        <taxon>Eukaryota</taxon>
        <taxon>Fungi</taxon>
        <taxon>Dikarya</taxon>
        <taxon>Ascomycota</taxon>
        <taxon>Pezizomycotina</taxon>
        <taxon>Eurotiomycetes</taxon>
        <taxon>Eurotiomycetidae</taxon>
        <taxon>Eurotiales</taxon>
        <taxon>Aspergillaceae</taxon>
        <taxon>Penicillium</taxon>
    </lineage>
</organism>
<sequence length="88" mass="9663">MGEKTTNNTAAYALTPNIATSLCEGEETTLTSDRQVKSTRPGLTPSTITWRDIHRSPRPTTAESSQKAPDVPYKRVLIAANRKTKYAV</sequence>
<gene>
    <name evidence="2" type="ORF">N7537_000417</name>
</gene>
<reference evidence="2" key="2">
    <citation type="submission" date="2023-01" db="EMBL/GenBank/DDBJ databases">
        <authorList>
            <person name="Petersen C."/>
        </authorList>
    </citation>
    <scope>NUCLEOTIDE SEQUENCE</scope>
    <source>
        <strain evidence="2">IBT 12815</strain>
    </source>
</reference>
<name>A0AAD6EDK9_9EURO</name>
<proteinExistence type="predicted"/>
<dbReference type="RefSeq" id="XP_056756470.1">
    <property type="nucleotide sequence ID" value="XM_056891475.1"/>
</dbReference>
<feature type="region of interest" description="Disordered" evidence="1">
    <location>
        <begin position="29"/>
        <end position="69"/>
    </location>
</feature>
<dbReference type="AlphaFoldDB" id="A0AAD6EDK9"/>
<dbReference type="GeneID" id="81581717"/>
<reference evidence="2" key="1">
    <citation type="journal article" date="2023" name="IMA Fungus">
        <title>Comparative genomic study of the Penicillium genus elucidates a diverse pangenome and 15 lateral gene transfer events.</title>
        <authorList>
            <person name="Petersen C."/>
            <person name="Sorensen T."/>
            <person name="Nielsen M.R."/>
            <person name="Sondergaard T.E."/>
            <person name="Sorensen J.L."/>
            <person name="Fitzpatrick D.A."/>
            <person name="Frisvad J.C."/>
            <person name="Nielsen K.L."/>
        </authorList>
    </citation>
    <scope>NUCLEOTIDE SEQUENCE</scope>
    <source>
        <strain evidence="2">IBT 12815</strain>
    </source>
</reference>
<dbReference type="Proteomes" id="UP001213799">
    <property type="component" value="Unassembled WGS sequence"/>
</dbReference>
<evidence type="ECO:0000313" key="2">
    <source>
        <dbReference type="EMBL" id="KAJ5615303.1"/>
    </source>
</evidence>
<comment type="caution">
    <text evidence="2">The sequence shown here is derived from an EMBL/GenBank/DDBJ whole genome shotgun (WGS) entry which is preliminary data.</text>
</comment>
<evidence type="ECO:0000313" key="3">
    <source>
        <dbReference type="Proteomes" id="UP001213799"/>
    </source>
</evidence>
<accession>A0AAD6EDK9</accession>
<dbReference type="EMBL" id="JAQJAE010000001">
    <property type="protein sequence ID" value="KAJ5615303.1"/>
    <property type="molecule type" value="Genomic_DNA"/>
</dbReference>
<feature type="compositionally biased region" description="Polar residues" evidence="1">
    <location>
        <begin position="58"/>
        <end position="67"/>
    </location>
</feature>
<protein>
    <submittedName>
        <fullName evidence="2">Uncharacterized protein</fullName>
    </submittedName>
</protein>
<keyword evidence="3" id="KW-1185">Reference proteome</keyword>
<evidence type="ECO:0000256" key="1">
    <source>
        <dbReference type="SAM" id="MobiDB-lite"/>
    </source>
</evidence>